<dbReference type="EMBL" id="UEYP01000001">
    <property type="protein sequence ID" value="SSC65985.1"/>
    <property type="molecule type" value="Genomic_DNA"/>
</dbReference>
<protein>
    <recommendedName>
        <fullName evidence="3">SHSP domain-containing protein</fullName>
    </recommendedName>
</protein>
<dbReference type="AlphaFoldDB" id="A0A376ADW6"/>
<dbReference type="InterPro" id="IPR002068">
    <property type="entry name" value="A-crystallin/Hsp20_dom"/>
</dbReference>
<dbReference type="InterPro" id="IPR008978">
    <property type="entry name" value="HSP20-like_chaperone"/>
</dbReference>
<evidence type="ECO:0000313" key="5">
    <source>
        <dbReference type="Proteomes" id="UP000254764"/>
    </source>
</evidence>
<proteinExistence type="inferred from homology"/>
<dbReference type="PROSITE" id="PS01031">
    <property type="entry name" value="SHSP"/>
    <property type="match status" value="1"/>
</dbReference>
<dbReference type="CDD" id="cd06464">
    <property type="entry name" value="ACD_sHsps-like"/>
    <property type="match status" value="1"/>
</dbReference>
<dbReference type="Proteomes" id="UP000254764">
    <property type="component" value="Unassembled WGS sequence"/>
</dbReference>
<accession>A0A376ADW6</accession>
<reference evidence="5" key="1">
    <citation type="submission" date="2018-07" db="EMBL/GenBank/DDBJ databases">
        <authorList>
            <person name="Peiro R."/>
            <person name="Begona"/>
            <person name="Cbmso G."/>
            <person name="Lopez M."/>
            <person name="Gonzalez S."/>
        </authorList>
    </citation>
    <scope>NUCLEOTIDE SEQUENCE [LARGE SCALE GENOMIC DNA]</scope>
</reference>
<evidence type="ECO:0000313" key="4">
    <source>
        <dbReference type="EMBL" id="SSC65985.1"/>
    </source>
</evidence>
<sequence length="41" mass="4409">MILPFRVDADTLKADFQNGVLTVAIPKPAGAVAQTRNIEVK</sequence>
<name>A0A376ADW6_9HYPH</name>
<gene>
    <name evidence="4" type="ORF">RHIZ70_1693</name>
</gene>
<dbReference type="Gene3D" id="2.60.40.790">
    <property type="match status" value="1"/>
</dbReference>
<feature type="domain" description="SHSP" evidence="3">
    <location>
        <begin position="1"/>
        <end position="41"/>
    </location>
</feature>
<organism evidence="4 5">
    <name type="scientific">Ciceribacter selenitireducens ATCC BAA-1503</name>
    <dbReference type="NCBI Taxonomy" id="1336235"/>
    <lineage>
        <taxon>Bacteria</taxon>
        <taxon>Pseudomonadati</taxon>
        <taxon>Pseudomonadota</taxon>
        <taxon>Alphaproteobacteria</taxon>
        <taxon>Hyphomicrobiales</taxon>
        <taxon>Rhizobiaceae</taxon>
        <taxon>Ciceribacter</taxon>
    </lineage>
</organism>
<keyword evidence="5" id="KW-1185">Reference proteome</keyword>
<evidence type="ECO:0000259" key="3">
    <source>
        <dbReference type="PROSITE" id="PS01031"/>
    </source>
</evidence>
<evidence type="ECO:0000256" key="1">
    <source>
        <dbReference type="PROSITE-ProRule" id="PRU00285"/>
    </source>
</evidence>
<evidence type="ECO:0000256" key="2">
    <source>
        <dbReference type="RuleBase" id="RU003616"/>
    </source>
</evidence>
<dbReference type="SUPFAM" id="SSF49764">
    <property type="entry name" value="HSP20-like chaperones"/>
    <property type="match status" value="1"/>
</dbReference>
<dbReference type="Pfam" id="PF00011">
    <property type="entry name" value="HSP20"/>
    <property type="match status" value="1"/>
</dbReference>
<comment type="similarity">
    <text evidence="1 2">Belongs to the small heat shock protein (HSP20) family.</text>
</comment>